<keyword evidence="1" id="KW-0812">Transmembrane</keyword>
<evidence type="ECO:0000313" key="2">
    <source>
        <dbReference type="EMBL" id="KAF9411615.1"/>
    </source>
</evidence>
<evidence type="ECO:0000313" key="3">
    <source>
        <dbReference type="Proteomes" id="UP000648187"/>
    </source>
</evidence>
<comment type="caution">
    <text evidence="2">The sequence shown here is derived from an EMBL/GenBank/DDBJ whole genome shotgun (WGS) entry which is preliminary data.</text>
</comment>
<keyword evidence="1" id="KW-0472">Membrane</keyword>
<name>A0A835GCP3_SPOEX</name>
<reference evidence="2" key="1">
    <citation type="submission" date="2020-08" db="EMBL/GenBank/DDBJ databases">
        <title>Spodoptera exigua strain:BAW_Kor-Di-RS1 Genome sequencing and assembly.</title>
        <authorList>
            <person name="Kim J."/>
            <person name="Nam H.Y."/>
            <person name="Kwon M."/>
            <person name="Choi J.H."/>
            <person name="Cho S.R."/>
            <person name="Kim G.-H."/>
        </authorList>
    </citation>
    <scope>NUCLEOTIDE SEQUENCE</scope>
    <source>
        <strain evidence="2">BAW_Kor-Di-RS1</strain>
        <tissue evidence="2">Whole-body</tissue>
    </source>
</reference>
<accession>A0A835GCP3</accession>
<protein>
    <submittedName>
        <fullName evidence="2">Uncharacterized protein</fullName>
    </submittedName>
</protein>
<feature type="transmembrane region" description="Helical" evidence="1">
    <location>
        <begin position="44"/>
        <end position="73"/>
    </location>
</feature>
<dbReference type="EMBL" id="JACKWZ010000219">
    <property type="protein sequence ID" value="KAF9411615.1"/>
    <property type="molecule type" value="Genomic_DNA"/>
</dbReference>
<organism evidence="2 3">
    <name type="scientific">Spodoptera exigua</name>
    <name type="common">Beet armyworm</name>
    <name type="synonym">Noctua fulgens</name>
    <dbReference type="NCBI Taxonomy" id="7107"/>
    <lineage>
        <taxon>Eukaryota</taxon>
        <taxon>Metazoa</taxon>
        <taxon>Ecdysozoa</taxon>
        <taxon>Arthropoda</taxon>
        <taxon>Hexapoda</taxon>
        <taxon>Insecta</taxon>
        <taxon>Pterygota</taxon>
        <taxon>Neoptera</taxon>
        <taxon>Endopterygota</taxon>
        <taxon>Lepidoptera</taxon>
        <taxon>Glossata</taxon>
        <taxon>Ditrysia</taxon>
        <taxon>Noctuoidea</taxon>
        <taxon>Noctuidae</taxon>
        <taxon>Amphipyrinae</taxon>
        <taxon>Spodoptera</taxon>
    </lineage>
</organism>
<gene>
    <name evidence="2" type="ORF">HW555_009618</name>
</gene>
<keyword evidence="3" id="KW-1185">Reference proteome</keyword>
<feature type="transmembrane region" description="Helical" evidence="1">
    <location>
        <begin position="6"/>
        <end position="23"/>
    </location>
</feature>
<dbReference type="Proteomes" id="UP000648187">
    <property type="component" value="Unassembled WGS sequence"/>
</dbReference>
<evidence type="ECO:0000256" key="1">
    <source>
        <dbReference type="SAM" id="Phobius"/>
    </source>
</evidence>
<sequence>MACEIYISTSFVSIFIRPVLLCIRRCIMQKWPPYLRATKTVKAYLVRITVFRLHGMMGVHIVLPLFIIASYVASICDGSKPNIVFILADDL</sequence>
<feature type="non-terminal residue" evidence="2">
    <location>
        <position position="1"/>
    </location>
</feature>
<keyword evidence="1" id="KW-1133">Transmembrane helix</keyword>
<dbReference type="AlphaFoldDB" id="A0A835GCP3"/>
<proteinExistence type="predicted"/>